<evidence type="ECO:0000259" key="6">
    <source>
        <dbReference type="PROSITE" id="PS50110"/>
    </source>
</evidence>
<feature type="transmembrane region" description="Helical" evidence="5">
    <location>
        <begin position="179"/>
        <end position="196"/>
    </location>
</feature>
<feature type="transmembrane region" description="Helical" evidence="5">
    <location>
        <begin position="208"/>
        <end position="226"/>
    </location>
</feature>
<feature type="transmembrane region" description="Helical" evidence="5">
    <location>
        <begin position="92"/>
        <end position="110"/>
    </location>
</feature>
<comment type="caution">
    <text evidence="3">Lacks conserved residue(s) required for the propagation of feature annotation.</text>
</comment>
<dbReference type="SUPFAM" id="SSF52172">
    <property type="entry name" value="CheY-like"/>
    <property type="match status" value="1"/>
</dbReference>
<dbReference type="InterPro" id="IPR010559">
    <property type="entry name" value="Sig_transdc_His_kin_internal"/>
</dbReference>
<comment type="function">
    <text evidence="2">May play the central regulatory role in sporulation. It may be an element of the effector pathway responsible for the activation of sporulation genes in response to nutritional stress. Spo0A may act in concert with spo0H (a sigma factor) to control the expression of some genes that are critical to the sporulation process.</text>
</comment>
<evidence type="ECO:0000313" key="8">
    <source>
        <dbReference type="Proteomes" id="UP000823935"/>
    </source>
</evidence>
<dbReference type="InterPro" id="IPR011006">
    <property type="entry name" value="CheY-like_superfamily"/>
</dbReference>
<feature type="coiled-coil region" evidence="4">
    <location>
        <begin position="501"/>
        <end position="528"/>
    </location>
</feature>
<reference evidence="7" key="2">
    <citation type="journal article" date="2021" name="PeerJ">
        <title>Extensive microbial diversity within the chicken gut microbiome revealed by metagenomics and culture.</title>
        <authorList>
            <person name="Gilroy R."/>
            <person name="Ravi A."/>
            <person name="Getino M."/>
            <person name="Pursley I."/>
            <person name="Horton D.L."/>
            <person name="Alikhan N.F."/>
            <person name="Baker D."/>
            <person name="Gharbi K."/>
            <person name="Hall N."/>
            <person name="Watson M."/>
            <person name="Adriaenssens E.M."/>
            <person name="Foster-Nyarko E."/>
            <person name="Jarju S."/>
            <person name="Secka A."/>
            <person name="Antonio M."/>
            <person name="Oren A."/>
            <person name="Chaudhuri R.R."/>
            <person name="La Ragione R."/>
            <person name="Hildebrand F."/>
            <person name="Pallen M.J."/>
        </authorList>
    </citation>
    <scope>NUCLEOTIDE SEQUENCE</scope>
    <source>
        <strain evidence="7">CHK190-19873</strain>
    </source>
</reference>
<comment type="caution">
    <text evidence="7">The sequence shown here is derived from an EMBL/GenBank/DDBJ whole genome shotgun (WGS) entry which is preliminary data.</text>
</comment>
<keyword evidence="5" id="KW-1133">Transmembrane helix</keyword>
<dbReference type="PROSITE" id="PS50110">
    <property type="entry name" value="RESPONSE_REGULATORY"/>
    <property type="match status" value="1"/>
</dbReference>
<dbReference type="Gene3D" id="3.40.50.2300">
    <property type="match status" value="1"/>
</dbReference>
<sequence>MPEETKKFKFWVQQVYTLLCILCTATALVCVIRWEIATFHFVLYRRRNYLNVDTVITQNLIPKLIIGTALIVLGVFCYVFYLAVLRENSLMTVVRLLFCSAGLFSCLWEYETMFYISPPARILWIKFGDIFFILAGYTFLELEYTETRKPGCQSTLKICLLLLLSAMLHTLLVPPRANITAMFLFGIVSAGIGLLYSARAAGARERTVSLLLTAAWMGISILYFQMRTSDNLFRDYHKILLLGCAAALAAVLTYFYYYRKFHLRMCLSKDVNRKIKFANRYKYEITNKLLETVENPVNLIQGLTEILAGEEWKNPKNAEHILQSMNYEITRIKKTLVYLRKNSLFMENAYTIEKVRVDISLILNEAIDILERRRQKSGRFVFANHLSEETYILSDPYYLTDAFANILQELTDLGVSDIPLEIKAALDKDGYIYLEIKTVIQKNLEKRAVRFCRLFRKKEFQHDTYREENISLICARNIVLLQGGSFFVRKNKEKMTLACRFKKYQEMENEAEKDRDDLDRKKEEEKGIIVLVSNQAEQIALISAYLATEPFWLQTFSDGREAVEYLKRTPGVILALIGEVFFRMAFFEICNEIRRSFSLAQLSVILISSRRNFYISDKRLENFNDVLETPFSRHQLLLKVYGALRLHQSEEELSKYRIDFLQNQMNPHFIFNTISTIMPLCLSAPMEAYVLLEYFAEYLRGNLFAGNLHTRVTLQRELDLIEAFLEIEKVRFQGMIETDMQIHCERSMPVMPLLIEPLVENCVVHGRLTGRVLHIGIEIAQDDRGASVLVRDDGAGICKEKIDEIYQMKDGNAFGLTNVIKRLRLYYQEELEISSEFGRGTEISFHIPYEKGKKVNENASSNS</sequence>
<accession>A0A9D1JJ36</accession>
<dbReference type="Pfam" id="PF06580">
    <property type="entry name" value="His_kinase"/>
    <property type="match status" value="1"/>
</dbReference>
<evidence type="ECO:0000256" key="5">
    <source>
        <dbReference type="SAM" id="Phobius"/>
    </source>
</evidence>
<feature type="transmembrane region" description="Helical" evidence="5">
    <location>
        <begin position="64"/>
        <end position="85"/>
    </location>
</feature>
<proteinExistence type="predicted"/>
<dbReference type="Pfam" id="PF02518">
    <property type="entry name" value="HATPase_c"/>
    <property type="match status" value="1"/>
</dbReference>
<protein>
    <recommendedName>
        <fullName evidence="1">Stage 0 sporulation protein A homolog</fullName>
    </recommendedName>
</protein>
<evidence type="ECO:0000313" key="7">
    <source>
        <dbReference type="EMBL" id="HIS30766.1"/>
    </source>
</evidence>
<evidence type="ECO:0000256" key="1">
    <source>
        <dbReference type="ARBA" id="ARBA00018672"/>
    </source>
</evidence>
<evidence type="ECO:0000256" key="2">
    <source>
        <dbReference type="ARBA" id="ARBA00024867"/>
    </source>
</evidence>
<feature type="transmembrane region" description="Helical" evidence="5">
    <location>
        <begin position="15"/>
        <end position="44"/>
    </location>
</feature>
<name>A0A9D1JJ36_9FIRM</name>
<dbReference type="EMBL" id="DVIQ01000023">
    <property type="protein sequence ID" value="HIS30766.1"/>
    <property type="molecule type" value="Genomic_DNA"/>
</dbReference>
<evidence type="ECO:0000256" key="3">
    <source>
        <dbReference type="PROSITE-ProRule" id="PRU00169"/>
    </source>
</evidence>
<feature type="transmembrane region" description="Helical" evidence="5">
    <location>
        <begin position="122"/>
        <end position="142"/>
    </location>
</feature>
<dbReference type="InterPro" id="IPR001789">
    <property type="entry name" value="Sig_transdc_resp-reg_receiver"/>
</dbReference>
<feature type="transmembrane region" description="Helical" evidence="5">
    <location>
        <begin position="238"/>
        <end position="257"/>
    </location>
</feature>
<evidence type="ECO:0000256" key="4">
    <source>
        <dbReference type="SAM" id="Coils"/>
    </source>
</evidence>
<reference evidence="7" key="1">
    <citation type="submission" date="2020-10" db="EMBL/GenBank/DDBJ databases">
        <authorList>
            <person name="Gilroy R."/>
        </authorList>
    </citation>
    <scope>NUCLEOTIDE SEQUENCE</scope>
    <source>
        <strain evidence="7">CHK190-19873</strain>
    </source>
</reference>
<keyword evidence="4" id="KW-0175">Coiled coil</keyword>
<dbReference type="GO" id="GO:0016020">
    <property type="term" value="C:membrane"/>
    <property type="evidence" value="ECO:0007669"/>
    <property type="project" value="InterPro"/>
</dbReference>
<dbReference type="Proteomes" id="UP000823935">
    <property type="component" value="Unassembled WGS sequence"/>
</dbReference>
<dbReference type="SUPFAM" id="SSF55874">
    <property type="entry name" value="ATPase domain of HSP90 chaperone/DNA topoisomerase II/histidine kinase"/>
    <property type="match status" value="1"/>
</dbReference>
<gene>
    <name evidence="7" type="ORF">IAB44_04335</name>
</gene>
<keyword evidence="5" id="KW-0812">Transmembrane</keyword>
<dbReference type="InterPro" id="IPR036890">
    <property type="entry name" value="HATPase_C_sf"/>
</dbReference>
<dbReference type="PANTHER" id="PTHR34220">
    <property type="entry name" value="SENSOR HISTIDINE KINASE YPDA"/>
    <property type="match status" value="1"/>
</dbReference>
<keyword evidence="7" id="KW-0418">Kinase</keyword>
<organism evidence="7 8">
    <name type="scientific">Candidatus Limivivens intestinipullorum</name>
    <dbReference type="NCBI Taxonomy" id="2840858"/>
    <lineage>
        <taxon>Bacteria</taxon>
        <taxon>Bacillati</taxon>
        <taxon>Bacillota</taxon>
        <taxon>Clostridia</taxon>
        <taxon>Lachnospirales</taxon>
        <taxon>Lachnospiraceae</taxon>
        <taxon>Lachnospiraceae incertae sedis</taxon>
        <taxon>Candidatus Limivivens</taxon>
    </lineage>
</organism>
<dbReference type="PANTHER" id="PTHR34220:SF7">
    <property type="entry name" value="SENSOR HISTIDINE KINASE YPDA"/>
    <property type="match status" value="1"/>
</dbReference>
<dbReference type="InterPro" id="IPR003594">
    <property type="entry name" value="HATPase_dom"/>
</dbReference>
<keyword evidence="5" id="KW-0472">Membrane</keyword>
<feature type="transmembrane region" description="Helical" evidence="5">
    <location>
        <begin position="154"/>
        <end position="173"/>
    </location>
</feature>
<dbReference type="Gene3D" id="3.30.565.10">
    <property type="entry name" value="Histidine kinase-like ATPase, C-terminal domain"/>
    <property type="match status" value="1"/>
</dbReference>
<keyword evidence="7" id="KW-0808">Transferase</keyword>
<feature type="domain" description="Response regulatory" evidence="6">
    <location>
        <begin position="528"/>
        <end position="644"/>
    </location>
</feature>
<dbReference type="GO" id="GO:0000155">
    <property type="term" value="F:phosphorelay sensor kinase activity"/>
    <property type="evidence" value="ECO:0007669"/>
    <property type="project" value="InterPro"/>
</dbReference>
<dbReference type="AlphaFoldDB" id="A0A9D1JJ36"/>
<dbReference type="InterPro" id="IPR050640">
    <property type="entry name" value="Bact_2-comp_sensor_kinase"/>
</dbReference>